<evidence type="ECO:0000259" key="2">
    <source>
        <dbReference type="Pfam" id="PF13532"/>
    </source>
</evidence>
<feature type="compositionally biased region" description="Pro residues" evidence="1">
    <location>
        <begin position="284"/>
        <end position="296"/>
    </location>
</feature>
<feature type="compositionally biased region" description="Low complexity" evidence="1">
    <location>
        <begin position="25"/>
        <end position="38"/>
    </location>
</feature>
<dbReference type="EMBL" id="JBBPBF010000004">
    <property type="protein sequence ID" value="KAK7614198.1"/>
    <property type="molecule type" value="Genomic_DNA"/>
</dbReference>
<dbReference type="Gene3D" id="2.60.120.590">
    <property type="entry name" value="Alpha-ketoglutarate-dependent dioxygenase AlkB-like"/>
    <property type="match status" value="1"/>
</dbReference>
<evidence type="ECO:0000256" key="1">
    <source>
        <dbReference type="SAM" id="MobiDB-lite"/>
    </source>
</evidence>
<feature type="compositionally biased region" description="Polar residues" evidence="1">
    <location>
        <begin position="7"/>
        <end position="18"/>
    </location>
</feature>
<feature type="region of interest" description="Disordered" evidence="1">
    <location>
        <begin position="186"/>
        <end position="264"/>
    </location>
</feature>
<proteinExistence type="predicted"/>
<dbReference type="InterPro" id="IPR037151">
    <property type="entry name" value="AlkB-like_sf"/>
</dbReference>
<feature type="compositionally biased region" description="Low complexity" evidence="1">
    <location>
        <begin position="210"/>
        <end position="223"/>
    </location>
</feature>
<dbReference type="InterPro" id="IPR027450">
    <property type="entry name" value="AlkB-like"/>
</dbReference>
<dbReference type="Proteomes" id="UP001367316">
    <property type="component" value="Unassembled WGS sequence"/>
</dbReference>
<comment type="caution">
    <text evidence="3">The sequence shown here is derived from an EMBL/GenBank/DDBJ whole genome shotgun (WGS) entry which is preliminary data.</text>
</comment>
<feature type="region of interest" description="Disordered" evidence="1">
    <location>
        <begin position="360"/>
        <end position="381"/>
    </location>
</feature>
<reference evidence="3 4" key="1">
    <citation type="submission" date="2024-04" db="EMBL/GenBank/DDBJ databases">
        <title>Phyllosticta paracitricarpa is synonymous to the EU quarantine fungus P. citricarpa based on phylogenomic analyses.</title>
        <authorList>
            <consortium name="Lawrence Berkeley National Laboratory"/>
            <person name="Van ingen-buijs V.A."/>
            <person name="Van westerhoven A.C."/>
            <person name="Haridas S."/>
            <person name="Skiadas P."/>
            <person name="Martin F."/>
            <person name="Groenewald J.Z."/>
            <person name="Crous P.W."/>
            <person name="Seidl M.F."/>
        </authorList>
    </citation>
    <scope>NUCLEOTIDE SEQUENCE [LARGE SCALE GENOMIC DNA]</scope>
    <source>
        <strain evidence="3 4">CBS 141358</strain>
    </source>
</reference>
<dbReference type="InterPro" id="IPR032852">
    <property type="entry name" value="ALKBH2"/>
</dbReference>
<feature type="region of interest" description="Disordered" evidence="1">
    <location>
        <begin position="57"/>
        <end position="119"/>
    </location>
</feature>
<feature type="compositionally biased region" description="Polar residues" evidence="1">
    <location>
        <begin position="245"/>
        <end position="262"/>
    </location>
</feature>
<feature type="region of interest" description="Disordered" evidence="1">
    <location>
        <begin position="1"/>
        <end position="41"/>
    </location>
</feature>
<feature type="domain" description="Alpha-ketoglutarate-dependent dioxygenase AlkB-like" evidence="2">
    <location>
        <begin position="704"/>
        <end position="881"/>
    </location>
</feature>
<feature type="compositionally biased region" description="Basic and acidic residues" evidence="1">
    <location>
        <begin position="150"/>
        <end position="160"/>
    </location>
</feature>
<sequence>MAATAPLPSTSTPFSGRTQPLADIPSPASSLSAVPSNLSDEDIPTLLRHNSLLAPVDPIPFSLSRSDKALPVVTPSPGPKRTEFDSFATDPTDEYLPPTPSPREPKRRRIEVQPRRSTRIFGKALGFSIDPTDALELKDLPQRPARRRKSDVPNKSKKTREIEGVVCLSIRPERFAQLLKNLEASNESEAASKPKRGGSRKSTRLRKQRQQPSPQPTSSPEYSIQPVKSRRSAGPSILSPPASLDESNVQPVSSSISAPSQDLTEEVQKLGDISRALIALSDPPQDPGSSKPPPMCEPEVWADGRQALCETLPYYHAYQSGGYVTGGFAYGFMVDKESSPRDYMDSEVLISRAGGGLSRDANSGSMVRGSDQSLKSSQVQGVRSSMDSFNPVAIISGDRNPQAPCAMPHPYNVLDWFKPAYVWAEKSSGHVVIKYRFEKLDKNKQSWWMPQGLSEPAKLGSLPAPEVKTCDVCLESSTRIYLQGWMCLQPQCIKFWKIGGSEPDEDSLLYDPRFLKQYTSWPHSSAPQPLRPEPMRLGSLPILGDDVSWAAGKGIACPDCGRCNSREAWKGWKCGNPACSFEYSLPHLSIPPSAIRNPYDPASRGYTSSKDQVLSSGISLKVEFTNNYRIHKYIIPGIPGFVAHFIANGTVNEERDGPDDMWTELQSTEIGLCRRPLQCSTLRGPMLTQHFSVNYGMPYKFIASTESHSFEDACKAIKDSRSRLNWAARQCVPGHGNEFNELLALGYFERQGIDYHDDGEKGLGPTIATLSLGSTSTMRIRMKSKHHNGATKSGAYVDLPPLPGCLKYEERKAAHDELEQLRAEGEFDAAKYRVKQLPKELGLKSKGNAKDVLNMFLRHGDIVIMHGAAIQQYFEHTVEHSGKLRFALTCRYIDPESLPPADRPNYTVEADQGVYDGCMLPDAHA</sequence>
<evidence type="ECO:0000313" key="4">
    <source>
        <dbReference type="Proteomes" id="UP001367316"/>
    </source>
</evidence>
<protein>
    <recommendedName>
        <fullName evidence="2">Alpha-ketoglutarate-dependent dioxygenase AlkB-like domain-containing protein</fullName>
    </recommendedName>
</protein>
<feature type="compositionally biased region" description="Basic residues" evidence="1">
    <location>
        <begin position="193"/>
        <end position="209"/>
    </location>
</feature>
<dbReference type="PANTHER" id="PTHR31573">
    <property type="entry name" value="ALPHA-KETOGLUTARATE-DEPENDENT DIOXYGENASE ALKB HOMOLOG 2"/>
    <property type="match status" value="1"/>
</dbReference>
<name>A0ABR1NG83_9PEZI</name>
<feature type="region of interest" description="Disordered" evidence="1">
    <location>
        <begin position="279"/>
        <end position="299"/>
    </location>
</feature>
<accession>A0ABR1NG83</accession>
<keyword evidence="4" id="KW-1185">Reference proteome</keyword>
<dbReference type="PANTHER" id="PTHR31573:SF4">
    <property type="entry name" value="FE2OG DIOXYGENASE DOMAIN-CONTAINING PROTEIN"/>
    <property type="match status" value="1"/>
</dbReference>
<feature type="region of interest" description="Disordered" evidence="1">
    <location>
        <begin position="132"/>
        <end position="160"/>
    </location>
</feature>
<dbReference type="Pfam" id="PF13532">
    <property type="entry name" value="2OG-FeII_Oxy_2"/>
    <property type="match status" value="1"/>
</dbReference>
<evidence type="ECO:0000313" key="3">
    <source>
        <dbReference type="EMBL" id="KAK7614198.1"/>
    </source>
</evidence>
<dbReference type="SUPFAM" id="SSF51197">
    <property type="entry name" value="Clavaminate synthase-like"/>
    <property type="match status" value="1"/>
</dbReference>
<organism evidence="3 4">
    <name type="scientific">Phyllosticta paracitricarpa</name>
    <dbReference type="NCBI Taxonomy" id="2016321"/>
    <lineage>
        <taxon>Eukaryota</taxon>
        <taxon>Fungi</taxon>
        <taxon>Dikarya</taxon>
        <taxon>Ascomycota</taxon>
        <taxon>Pezizomycotina</taxon>
        <taxon>Dothideomycetes</taxon>
        <taxon>Dothideomycetes incertae sedis</taxon>
        <taxon>Botryosphaeriales</taxon>
        <taxon>Phyllostictaceae</taxon>
        <taxon>Phyllosticta</taxon>
    </lineage>
</organism>
<gene>
    <name evidence="3" type="ORF">JOL62DRAFT_292012</name>
</gene>